<keyword evidence="2" id="KW-0418">Kinase</keyword>
<organism evidence="2 3">
    <name type="scientific">Sphingomonas desiccabilis</name>
    <dbReference type="NCBI Taxonomy" id="429134"/>
    <lineage>
        <taxon>Bacteria</taxon>
        <taxon>Pseudomonadati</taxon>
        <taxon>Pseudomonadota</taxon>
        <taxon>Alphaproteobacteria</taxon>
        <taxon>Sphingomonadales</taxon>
        <taxon>Sphingomonadaceae</taxon>
        <taxon>Sphingomonas</taxon>
    </lineage>
</organism>
<evidence type="ECO:0000256" key="1">
    <source>
        <dbReference type="SAM" id="MobiDB-lite"/>
    </source>
</evidence>
<dbReference type="Pfam" id="PF05035">
    <property type="entry name" value="DGOK"/>
    <property type="match status" value="1"/>
</dbReference>
<reference evidence="2 3" key="1">
    <citation type="submission" date="2019-01" db="EMBL/GenBank/DDBJ databases">
        <title>Sphingomonas mucosissima sp. nov. and Sphingomonas desiccabilis sp. nov., from biological soil crusts in the Colorado Plateau, USA.</title>
        <authorList>
            <person name="Zhu D."/>
        </authorList>
    </citation>
    <scope>NUCLEOTIDE SEQUENCE [LARGE SCALE GENOMIC DNA]</scope>
    <source>
        <strain evidence="2 3">CP1D</strain>
    </source>
</reference>
<dbReference type="Proteomes" id="UP000292347">
    <property type="component" value="Unassembled WGS sequence"/>
</dbReference>
<feature type="region of interest" description="Disordered" evidence="1">
    <location>
        <begin position="1"/>
        <end position="75"/>
    </location>
</feature>
<comment type="caution">
    <text evidence="2">The sequence shown here is derived from an EMBL/GenBank/DDBJ whole genome shotgun (WGS) entry which is preliminary data.</text>
</comment>
<dbReference type="InterPro" id="IPR042258">
    <property type="entry name" value="DGOK_N"/>
</dbReference>
<accession>A0A4Q2IW65</accession>
<dbReference type="InterPro" id="IPR007729">
    <property type="entry name" value="DGOK"/>
</dbReference>
<protein>
    <submittedName>
        <fullName evidence="2">2-dehydro-3-deoxygalactonokinase</fullName>
    </submittedName>
</protein>
<dbReference type="Gene3D" id="3.30.420.310">
    <property type="entry name" value="2-keto-3-deoxy-galactonokinase, C-terminal domain"/>
    <property type="match status" value="1"/>
</dbReference>
<dbReference type="InterPro" id="IPR042257">
    <property type="entry name" value="DGOK_C"/>
</dbReference>
<evidence type="ECO:0000313" key="3">
    <source>
        <dbReference type="Proteomes" id="UP000292347"/>
    </source>
</evidence>
<dbReference type="EMBL" id="SDPT01000001">
    <property type="protein sequence ID" value="RXZ34989.1"/>
    <property type="molecule type" value="Genomic_DNA"/>
</dbReference>
<dbReference type="OrthoDB" id="256574at2"/>
<dbReference type="Gene3D" id="3.30.420.300">
    <property type="entry name" value="2-keto-3-deoxy-galactonokinase, substrate binding domain"/>
    <property type="match status" value="1"/>
</dbReference>
<gene>
    <name evidence="2" type="ORF">EO081_04880</name>
</gene>
<evidence type="ECO:0000313" key="2">
    <source>
        <dbReference type="EMBL" id="RXZ34989.1"/>
    </source>
</evidence>
<proteinExistence type="predicted"/>
<keyword evidence="3" id="KW-1185">Reference proteome</keyword>
<sequence length="370" mass="38431">MITTSLSIARTSRVPGAMRVPSCARPCARSTRSGAETPRNAGEPHRARHLRAAVPLQRHDPQRPRAGPARVASSGSTRMTLVGVDWGSSNLRAYRFGPDGAVIDRRESPRGAARLKRDEFPQVLADTLDGWLEADTRVVLAGMVGARAGWHEAPYLPCPADPAGLAAAALRAEDAPAHCFIVPGLSARSASGVANVMRGEETQILGSGLADGTIVLPGTHSKWARVEGGRITGFSTIMTGEMYALLRNNSLLGQLAEGDAPDEAAFTLGAQRALDNPAGVLPLLFSARADVLLGSLAPQAVASYLSGLLIGGEVAAMRDAAGQGVVLICNAVLAAHYRVALALAAVTDVAVVDGADAVARGLWRIGGLLK</sequence>
<name>A0A4Q2IW65_9SPHN</name>
<dbReference type="AlphaFoldDB" id="A0A4Q2IW65"/>
<dbReference type="GO" id="GO:0034194">
    <property type="term" value="P:D-galactonate catabolic process"/>
    <property type="evidence" value="ECO:0007669"/>
    <property type="project" value="InterPro"/>
</dbReference>
<dbReference type="GO" id="GO:0008671">
    <property type="term" value="F:2-dehydro-3-deoxygalactonokinase activity"/>
    <property type="evidence" value="ECO:0007669"/>
    <property type="project" value="InterPro"/>
</dbReference>
<feature type="compositionally biased region" description="Polar residues" evidence="1">
    <location>
        <begin position="1"/>
        <end position="10"/>
    </location>
</feature>
<keyword evidence="2" id="KW-0808">Transferase</keyword>